<feature type="disulfide bond" evidence="5">
    <location>
        <begin position="51"/>
        <end position="66"/>
    </location>
</feature>
<dbReference type="Proteomes" id="UP001175001">
    <property type="component" value="Unassembled WGS sequence"/>
</dbReference>
<feature type="signal peptide" evidence="6">
    <location>
        <begin position="1"/>
        <end position="18"/>
    </location>
</feature>
<keyword evidence="9" id="KW-1185">Reference proteome</keyword>
<protein>
    <submittedName>
        <fullName evidence="8">Effector protein PevD1</fullName>
    </submittedName>
</protein>
<dbReference type="GO" id="GO:0005576">
    <property type="term" value="C:extracellular region"/>
    <property type="evidence" value="ECO:0007669"/>
    <property type="project" value="UniProtKB-SubCell"/>
</dbReference>
<feature type="disulfide bond" evidence="5">
    <location>
        <begin position="106"/>
        <end position="118"/>
    </location>
</feature>
<dbReference type="InterPro" id="IPR032382">
    <property type="entry name" value="AltA1"/>
</dbReference>
<evidence type="ECO:0000256" key="1">
    <source>
        <dbReference type="ARBA" id="ARBA00004613"/>
    </source>
</evidence>
<evidence type="ECO:0000256" key="2">
    <source>
        <dbReference type="ARBA" id="ARBA00022525"/>
    </source>
</evidence>
<evidence type="ECO:0000256" key="4">
    <source>
        <dbReference type="ARBA" id="ARBA00023157"/>
    </source>
</evidence>
<dbReference type="Gene3D" id="2.40.350.20">
    <property type="match status" value="1"/>
</dbReference>
<comment type="subcellular location">
    <subcellularLocation>
        <location evidence="1">Secreted</location>
    </subcellularLocation>
</comment>
<evidence type="ECO:0000313" key="8">
    <source>
        <dbReference type="EMBL" id="KAK0658532.1"/>
    </source>
</evidence>
<reference evidence="8" key="1">
    <citation type="submission" date="2023-06" db="EMBL/GenBank/DDBJ databases">
        <title>Multi-omics analyses reveal the molecular pathogenesis toolkit of Lasiodiplodia hormozganensis, a cross-kingdom pathogen.</title>
        <authorList>
            <person name="Felix C."/>
            <person name="Meneses R."/>
            <person name="Goncalves M.F.M."/>
            <person name="Tilleman L."/>
            <person name="Duarte A.S."/>
            <person name="Jorrin-Novo J.V."/>
            <person name="Van De Peer Y."/>
            <person name="Deforce D."/>
            <person name="Van Nieuwerburgh F."/>
            <person name="Esteves A.C."/>
            <person name="Alves A."/>
        </authorList>
    </citation>
    <scope>NUCLEOTIDE SEQUENCE</scope>
    <source>
        <strain evidence="8">CBS 339.90</strain>
    </source>
</reference>
<keyword evidence="4 5" id="KW-1015">Disulfide bond</keyword>
<sequence>MRFTTVAAFLGAVATATAATTETVTVKELSIRDNEGIQSASFKLAEANVQCSDDGTELKGDGVAACGESKYRFGLTGANSKYKLTVYKELGTAVGIFGTVDVQPYCHAGGNGANDFVCTQVSDITVTLA</sequence>
<evidence type="ECO:0000256" key="3">
    <source>
        <dbReference type="ARBA" id="ARBA00022729"/>
    </source>
</evidence>
<keyword evidence="3 6" id="KW-0732">Signal</keyword>
<comment type="caution">
    <text evidence="8">The sequence shown here is derived from an EMBL/GenBank/DDBJ whole genome shotgun (WGS) entry which is preliminary data.</text>
</comment>
<dbReference type="Pfam" id="PF16541">
    <property type="entry name" value="AltA1"/>
    <property type="match status" value="1"/>
</dbReference>
<dbReference type="EMBL" id="JAUJDW010000017">
    <property type="protein sequence ID" value="KAK0658532.1"/>
    <property type="molecule type" value="Genomic_DNA"/>
</dbReference>
<feature type="domain" description="AA1-like" evidence="7">
    <location>
        <begin position="19"/>
        <end position="129"/>
    </location>
</feature>
<gene>
    <name evidence="8" type="primary">PEVD1_2</name>
    <name evidence="8" type="ORF">DIS24_g4680</name>
</gene>
<proteinExistence type="predicted"/>
<feature type="chain" id="PRO_5041413127" evidence="6">
    <location>
        <begin position="19"/>
        <end position="129"/>
    </location>
</feature>
<evidence type="ECO:0000256" key="5">
    <source>
        <dbReference type="PROSITE-ProRule" id="PRU01243"/>
    </source>
</evidence>
<keyword evidence="2" id="KW-0964">Secreted</keyword>
<dbReference type="AlphaFoldDB" id="A0AA39YTT5"/>
<evidence type="ECO:0000259" key="7">
    <source>
        <dbReference type="PROSITE" id="PS51895"/>
    </source>
</evidence>
<name>A0AA39YTT5_9PEZI</name>
<evidence type="ECO:0000256" key="6">
    <source>
        <dbReference type="SAM" id="SignalP"/>
    </source>
</evidence>
<organism evidence="8 9">
    <name type="scientific">Lasiodiplodia hormozganensis</name>
    <dbReference type="NCBI Taxonomy" id="869390"/>
    <lineage>
        <taxon>Eukaryota</taxon>
        <taxon>Fungi</taxon>
        <taxon>Dikarya</taxon>
        <taxon>Ascomycota</taxon>
        <taxon>Pezizomycotina</taxon>
        <taxon>Dothideomycetes</taxon>
        <taxon>Dothideomycetes incertae sedis</taxon>
        <taxon>Botryosphaeriales</taxon>
        <taxon>Botryosphaeriaceae</taxon>
        <taxon>Lasiodiplodia</taxon>
    </lineage>
</organism>
<evidence type="ECO:0000313" key="9">
    <source>
        <dbReference type="Proteomes" id="UP001175001"/>
    </source>
</evidence>
<dbReference type="PROSITE" id="PS51895">
    <property type="entry name" value="AA1"/>
    <property type="match status" value="1"/>
</dbReference>
<accession>A0AA39YTT5</accession>